<name>A0A916UEE9_9HYPH</name>
<dbReference type="Proteomes" id="UP000637002">
    <property type="component" value="Unassembled WGS sequence"/>
</dbReference>
<sequence>MQPAVELPASLDTEQAVIGAVLLHPAALASASGLDCHHFAEPLHAEIWRRILAARDRGEQPDMRVIAASFRSEPIAGTDVSPKAYLARLAAEAAVPSSIAIHSTVVKHTWALRRLVGVGDQVARAWGGDDLHVLVDASFREVDAIRAELHESKGEGSADISTIAQRLISDVQAIRAGQGRRIPSTGLPDLDKVLPLRGLAPGGLYVIGGRTGAGKTMLLTSLARQAAERGAPLGIFSLEVPAAEISARIMSDILTTGPTYEAILSGDINDADLASLNRAEGITTDLPIWVDDSSGLRIGDIAHRAESLAERFDRRGTPLAAIVIDHVQIVRGSGEHRGNRVAELGEISNSAKRLAKRLGIAVVLASQINRAVEGQDDKRPTMAQLRASGEIEEAADAVGLLYRPAYYIEKSAEYKAGNAEARFRYEEEKHILEVSIDKARQGAGGHVKLWCDAAHSAVRCMASDR</sequence>
<dbReference type="Gene3D" id="3.40.50.300">
    <property type="entry name" value="P-loop containing nucleotide triphosphate hydrolases"/>
    <property type="match status" value="1"/>
</dbReference>
<evidence type="ECO:0000256" key="6">
    <source>
        <dbReference type="ARBA" id="ARBA00022806"/>
    </source>
</evidence>
<evidence type="ECO:0000256" key="9">
    <source>
        <dbReference type="ARBA" id="ARBA00023235"/>
    </source>
</evidence>
<evidence type="ECO:0000256" key="7">
    <source>
        <dbReference type="ARBA" id="ARBA00022840"/>
    </source>
</evidence>
<dbReference type="RefSeq" id="WP_188610116.1">
    <property type="nucleotide sequence ID" value="NZ_BMGG01000005.1"/>
</dbReference>
<dbReference type="PANTHER" id="PTHR30153">
    <property type="entry name" value="REPLICATIVE DNA HELICASE DNAB"/>
    <property type="match status" value="1"/>
</dbReference>
<dbReference type="GO" id="GO:1990077">
    <property type="term" value="C:primosome complex"/>
    <property type="evidence" value="ECO:0007669"/>
    <property type="project" value="UniProtKB-KW"/>
</dbReference>
<dbReference type="GO" id="GO:0003677">
    <property type="term" value="F:DNA binding"/>
    <property type="evidence" value="ECO:0007669"/>
    <property type="project" value="UniProtKB-KW"/>
</dbReference>
<keyword evidence="7" id="KW-0067">ATP-binding</keyword>
<keyword evidence="8" id="KW-0238">DNA-binding</keyword>
<dbReference type="InterPro" id="IPR007693">
    <property type="entry name" value="DNA_helicase_DnaB-like_N"/>
</dbReference>
<evidence type="ECO:0000256" key="10">
    <source>
        <dbReference type="ARBA" id="ARBA00044969"/>
    </source>
</evidence>
<dbReference type="GO" id="GO:0005829">
    <property type="term" value="C:cytosol"/>
    <property type="evidence" value="ECO:0007669"/>
    <property type="project" value="TreeGrafter"/>
</dbReference>
<dbReference type="InterPro" id="IPR016136">
    <property type="entry name" value="DNA_helicase_N/primase_C"/>
</dbReference>
<dbReference type="SUPFAM" id="SSF48024">
    <property type="entry name" value="N-terminal domain of DnaB helicase"/>
    <property type="match status" value="1"/>
</dbReference>
<evidence type="ECO:0000256" key="11">
    <source>
        <dbReference type="ARBA" id="ARBA00048954"/>
    </source>
</evidence>
<comment type="similarity">
    <text evidence="1">Belongs to the helicase family. DnaB subfamily.</text>
</comment>
<comment type="caution">
    <text evidence="13">The sequence shown here is derived from an EMBL/GenBank/DDBJ whole genome shotgun (WGS) entry which is preliminary data.</text>
</comment>
<evidence type="ECO:0000256" key="1">
    <source>
        <dbReference type="ARBA" id="ARBA00008428"/>
    </source>
</evidence>
<organism evidence="13 14">
    <name type="scientific">Chelatococcus reniformis</name>
    <dbReference type="NCBI Taxonomy" id="1494448"/>
    <lineage>
        <taxon>Bacteria</taxon>
        <taxon>Pseudomonadati</taxon>
        <taxon>Pseudomonadota</taxon>
        <taxon>Alphaproteobacteria</taxon>
        <taxon>Hyphomicrobiales</taxon>
        <taxon>Chelatococcaceae</taxon>
        <taxon>Chelatococcus</taxon>
    </lineage>
</organism>
<dbReference type="SUPFAM" id="SSF52540">
    <property type="entry name" value="P-loop containing nucleoside triphosphate hydrolases"/>
    <property type="match status" value="1"/>
</dbReference>
<accession>A0A916UEE9</accession>
<dbReference type="PROSITE" id="PS51199">
    <property type="entry name" value="SF4_HELICASE"/>
    <property type="match status" value="1"/>
</dbReference>
<evidence type="ECO:0000256" key="8">
    <source>
        <dbReference type="ARBA" id="ARBA00023125"/>
    </source>
</evidence>
<reference evidence="13" key="1">
    <citation type="journal article" date="2014" name="Int. J. Syst. Evol. Microbiol.">
        <title>Complete genome sequence of Corynebacterium casei LMG S-19264T (=DSM 44701T), isolated from a smear-ripened cheese.</title>
        <authorList>
            <consortium name="US DOE Joint Genome Institute (JGI-PGF)"/>
            <person name="Walter F."/>
            <person name="Albersmeier A."/>
            <person name="Kalinowski J."/>
            <person name="Ruckert C."/>
        </authorList>
    </citation>
    <scope>NUCLEOTIDE SEQUENCE</scope>
    <source>
        <strain evidence="13">CGMCC 1.12919</strain>
    </source>
</reference>
<proteinExistence type="inferred from homology"/>
<evidence type="ECO:0000256" key="3">
    <source>
        <dbReference type="ARBA" id="ARBA00022705"/>
    </source>
</evidence>
<evidence type="ECO:0000256" key="5">
    <source>
        <dbReference type="ARBA" id="ARBA00022801"/>
    </source>
</evidence>
<keyword evidence="3" id="KW-0235">DNA replication</keyword>
<dbReference type="EC" id="5.6.2.3" evidence="10"/>
<dbReference type="InterPro" id="IPR027417">
    <property type="entry name" value="P-loop_NTPase"/>
</dbReference>
<protein>
    <recommendedName>
        <fullName evidence="10">DNA 5'-3' helicase</fullName>
        <ecNumber evidence="10">5.6.2.3</ecNumber>
    </recommendedName>
</protein>
<keyword evidence="6 13" id="KW-0347">Helicase</keyword>
<dbReference type="AlphaFoldDB" id="A0A916UEE9"/>
<dbReference type="GO" id="GO:0016787">
    <property type="term" value="F:hydrolase activity"/>
    <property type="evidence" value="ECO:0007669"/>
    <property type="project" value="UniProtKB-KW"/>
</dbReference>
<feature type="domain" description="SF4 helicase" evidence="12">
    <location>
        <begin position="176"/>
        <end position="465"/>
    </location>
</feature>
<gene>
    <name evidence="13" type="primary">dnaC</name>
    <name evidence="13" type="ORF">GCM10010994_31450</name>
</gene>
<comment type="catalytic activity">
    <reaction evidence="11">
        <text>ATP + H2O = ADP + phosphate + H(+)</text>
        <dbReference type="Rhea" id="RHEA:13065"/>
        <dbReference type="ChEBI" id="CHEBI:15377"/>
        <dbReference type="ChEBI" id="CHEBI:15378"/>
        <dbReference type="ChEBI" id="CHEBI:30616"/>
        <dbReference type="ChEBI" id="CHEBI:43474"/>
        <dbReference type="ChEBI" id="CHEBI:456216"/>
        <dbReference type="EC" id="5.6.2.3"/>
    </reaction>
</comment>
<evidence type="ECO:0000256" key="2">
    <source>
        <dbReference type="ARBA" id="ARBA00022515"/>
    </source>
</evidence>
<dbReference type="Pfam" id="PF03796">
    <property type="entry name" value="DnaB_C"/>
    <property type="match status" value="1"/>
</dbReference>
<dbReference type="InterPro" id="IPR007694">
    <property type="entry name" value="DNA_helicase_DnaB-like_C"/>
</dbReference>
<dbReference type="Gene3D" id="1.10.860.10">
    <property type="entry name" value="DNAb Helicase, Chain A"/>
    <property type="match status" value="1"/>
</dbReference>
<keyword evidence="2" id="KW-0639">Primosome</keyword>
<evidence type="ECO:0000313" key="14">
    <source>
        <dbReference type="Proteomes" id="UP000637002"/>
    </source>
</evidence>
<dbReference type="EMBL" id="BMGG01000005">
    <property type="protein sequence ID" value="GGC70609.1"/>
    <property type="molecule type" value="Genomic_DNA"/>
</dbReference>
<dbReference type="GO" id="GO:0006269">
    <property type="term" value="P:DNA replication, synthesis of primer"/>
    <property type="evidence" value="ECO:0007669"/>
    <property type="project" value="UniProtKB-KW"/>
</dbReference>
<evidence type="ECO:0000313" key="13">
    <source>
        <dbReference type="EMBL" id="GGC70609.1"/>
    </source>
</evidence>
<dbReference type="GO" id="GO:0043139">
    <property type="term" value="F:5'-3' DNA helicase activity"/>
    <property type="evidence" value="ECO:0007669"/>
    <property type="project" value="UniProtKB-EC"/>
</dbReference>
<dbReference type="GO" id="GO:0005524">
    <property type="term" value="F:ATP binding"/>
    <property type="evidence" value="ECO:0007669"/>
    <property type="project" value="UniProtKB-KW"/>
</dbReference>
<keyword evidence="9" id="KW-0413">Isomerase</keyword>
<evidence type="ECO:0000256" key="4">
    <source>
        <dbReference type="ARBA" id="ARBA00022741"/>
    </source>
</evidence>
<keyword evidence="4" id="KW-0547">Nucleotide-binding</keyword>
<keyword evidence="5" id="KW-0378">Hydrolase</keyword>
<evidence type="ECO:0000259" key="12">
    <source>
        <dbReference type="PROSITE" id="PS51199"/>
    </source>
</evidence>
<dbReference type="Pfam" id="PF00772">
    <property type="entry name" value="DnaB"/>
    <property type="match status" value="1"/>
</dbReference>
<dbReference type="InterPro" id="IPR036185">
    <property type="entry name" value="DNA_heli_DnaB-like_N_sf"/>
</dbReference>
<reference evidence="13" key="2">
    <citation type="submission" date="2020-09" db="EMBL/GenBank/DDBJ databases">
        <authorList>
            <person name="Sun Q."/>
            <person name="Zhou Y."/>
        </authorList>
    </citation>
    <scope>NUCLEOTIDE SEQUENCE</scope>
    <source>
        <strain evidence="13">CGMCC 1.12919</strain>
    </source>
</reference>
<dbReference type="PANTHER" id="PTHR30153:SF2">
    <property type="entry name" value="REPLICATIVE DNA HELICASE"/>
    <property type="match status" value="1"/>
</dbReference>
<keyword evidence="14" id="KW-1185">Reference proteome</keyword>